<protein>
    <submittedName>
        <fullName evidence="2">Uncharacterized protein</fullName>
    </submittedName>
</protein>
<name>G9XSK3_DESHA</name>
<feature type="non-terminal residue" evidence="2">
    <location>
        <position position="1"/>
    </location>
</feature>
<evidence type="ECO:0000256" key="1">
    <source>
        <dbReference type="SAM" id="MobiDB-lite"/>
    </source>
</evidence>
<feature type="region of interest" description="Disordered" evidence="1">
    <location>
        <begin position="47"/>
        <end position="77"/>
    </location>
</feature>
<dbReference type="Proteomes" id="UP000004416">
    <property type="component" value="Unassembled WGS sequence"/>
</dbReference>
<reference evidence="2 3" key="1">
    <citation type="submission" date="2011-08" db="EMBL/GenBank/DDBJ databases">
        <authorList>
            <person name="Weinstock G."/>
            <person name="Sodergren E."/>
            <person name="Clifton S."/>
            <person name="Fulton L."/>
            <person name="Fulton B."/>
            <person name="Courtney L."/>
            <person name="Fronick C."/>
            <person name="Harrison M."/>
            <person name="Strong C."/>
            <person name="Farmer C."/>
            <person name="Delahaunty K."/>
            <person name="Markovic C."/>
            <person name="Hall O."/>
            <person name="Minx P."/>
            <person name="Tomlinson C."/>
            <person name="Mitreva M."/>
            <person name="Hou S."/>
            <person name="Chen J."/>
            <person name="Wollam A."/>
            <person name="Pepin K.H."/>
            <person name="Johnson M."/>
            <person name="Bhonagiri V."/>
            <person name="Zhang X."/>
            <person name="Suruliraj S."/>
            <person name="Warren W."/>
            <person name="Chinwalla A."/>
            <person name="Mardis E.R."/>
            <person name="Wilson R.K."/>
        </authorList>
    </citation>
    <scope>NUCLEOTIDE SEQUENCE [LARGE SCALE GENOMIC DNA]</scope>
    <source>
        <strain evidence="2 3">DP7</strain>
    </source>
</reference>
<dbReference type="AlphaFoldDB" id="G9XSK3"/>
<proteinExistence type="predicted"/>
<feature type="compositionally biased region" description="Polar residues" evidence="1">
    <location>
        <begin position="66"/>
        <end position="77"/>
    </location>
</feature>
<dbReference type="HOGENOM" id="CLU_180630_0_0_9"/>
<evidence type="ECO:0000313" key="2">
    <source>
        <dbReference type="EMBL" id="EHL05420.1"/>
    </source>
</evidence>
<comment type="caution">
    <text evidence="2">The sequence shown here is derived from an EMBL/GenBank/DDBJ whole genome shotgun (WGS) entry which is preliminary data.</text>
</comment>
<gene>
    <name evidence="2" type="ORF">HMPREF0322_03975</name>
</gene>
<organism evidence="2 3">
    <name type="scientific">Desulfitobacterium hafniense DP7</name>
    <dbReference type="NCBI Taxonomy" id="537010"/>
    <lineage>
        <taxon>Bacteria</taxon>
        <taxon>Bacillati</taxon>
        <taxon>Bacillota</taxon>
        <taxon>Clostridia</taxon>
        <taxon>Eubacteriales</taxon>
        <taxon>Desulfitobacteriaceae</taxon>
        <taxon>Desulfitobacterium</taxon>
    </lineage>
</organism>
<dbReference type="EMBL" id="AFZX01000104">
    <property type="protein sequence ID" value="EHL05420.1"/>
    <property type="molecule type" value="Genomic_DNA"/>
</dbReference>
<accession>G9XSK3</accession>
<sequence length="77" mass="8165">APPLNPYAFVRKATSCGSLSALSAFLGGLRPFFRAFPGAADPAAQAASVKTEKATRARSLRFPQRPLTQTRKAAQGF</sequence>
<evidence type="ECO:0000313" key="3">
    <source>
        <dbReference type="Proteomes" id="UP000004416"/>
    </source>
</evidence>